<comment type="caution">
    <text evidence="4">The sequence shown here is derived from an EMBL/GenBank/DDBJ whole genome shotgun (WGS) entry which is preliminary data.</text>
</comment>
<evidence type="ECO:0000256" key="2">
    <source>
        <dbReference type="PIRSR" id="PIRSR602401-1"/>
    </source>
</evidence>
<reference evidence="4" key="1">
    <citation type="submission" date="2021-02" db="EMBL/GenBank/DDBJ databases">
        <authorList>
            <person name="Nowell W R."/>
        </authorList>
    </citation>
    <scope>NUCLEOTIDE SEQUENCE</scope>
    <source>
        <strain evidence="4">Ploen Becks lab</strain>
    </source>
</reference>
<dbReference type="CDD" id="cd20613">
    <property type="entry name" value="CYP46A1-like"/>
    <property type="match status" value="1"/>
</dbReference>
<dbReference type="Gene3D" id="1.10.630.10">
    <property type="entry name" value="Cytochrome P450"/>
    <property type="match status" value="1"/>
</dbReference>
<dbReference type="InterPro" id="IPR036396">
    <property type="entry name" value="Cyt_P450_sf"/>
</dbReference>
<dbReference type="Pfam" id="PF00067">
    <property type="entry name" value="p450"/>
    <property type="match status" value="1"/>
</dbReference>
<dbReference type="GO" id="GO:0033781">
    <property type="term" value="F:cholesterol 24-hydroxylase activity"/>
    <property type="evidence" value="ECO:0007669"/>
    <property type="project" value="InterPro"/>
</dbReference>
<dbReference type="SUPFAM" id="SSF48264">
    <property type="entry name" value="Cytochrome P450"/>
    <property type="match status" value="1"/>
</dbReference>
<evidence type="ECO:0000313" key="5">
    <source>
        <dbReference type="Proteomes" id="UP000663879"/>
    </source>
</evidence>
<keyword evidence="5" id="KW-1185">Reference proteome</keyword>
<protein>
    <recommendedName>
        <fullName evidence="6">Cytochrome p450</fullName>
    </recommendedName>
</protein>
<dbReference type="AlphaFoldDB" id="A0A813M5V6"/>
<dbReference type="PRINTS" id="PR00385">
    <property type="entry name" value="P450"/>
</dbReference>
<evidence type="ECO:0000313" key="4">
    <source>
        <dbReference type="EMBL" id="CAF0713226.1"/>
    </source>
</evidence>
<dbReference type="PRINTS" id="PR00463">
    <property type="entry name" value="EP450I"/>
</dbReference>
<name>A0A813M5V6_9BILA</name>
<keyword evidence="2 3" id="KW-0349">Heme</keyword>
<evidence type="ECO:0000256" key="1">
    <source>
        <dbReference type="ARBA" id="ARBA00010617"/>
    </source>
</evidence>
<dbReference type="OrthoDB" id="1470350at2759"/>
<keyword evidence="3" id="KW-0560">Oxidoreductase</keyword>
<dbReference type="PANTHER" id="PTHR24293">
    <property type="entry name" value="CYTOCHROME P450 FAMILY 46 SUBFAMILY A"/>
    <property type="match status" value="1"/>
</dbReference>
<evidence type="ECO:0000256" key="3">
    <source>
        <dbReference type="RuleBase" id="RU000461"/>
    </source>
</evidence>
<proteinExistence type="inferred from homology"/>
<dbReference type="PROSITE" id="PS00086">
    <property type="entry name" value="CYTOCHROME_P450"/>
    <property type="match status" value="1"/>
</dbReference>
<evidence type="ECO:0008006" key="6">
    <source>
        <dbReference type="Google" id="ProtNLM"/>
    </source>
</evidence>
<dbReference type="InterPro" id="IPR017972">
    <property type="entry name" value="Cyt_P450_CS"/>
</dbReference>
<dbReference type="Proteomes" id="UP000663879">
    <property type="component" value="Unassembled WGS sequence"/>
</dbReference>
<dbReference type="GO" id="GO:0005506">
    <property type="term" value="F:iron ion binding"/>
    <property type="evidence" value="ECO:0007669"/>
    <property type="project" value="InterPro"/>
</dbReference>
<dbReference type="InterPro" id="IPR039983">
    <property type="entry name" value="CYP46A1"/>
</dbReference>
<feature type="binding site" description="axial binding residue" evidence="2">
    <location>
        <position position="448"/>
    </location>
    <ligand>
        <name>heme</name>
        <dbReference type="ChEBI" id="CHEBI:30413"/>
    </ligand>
    <ligandPart>
        <name>Fe</name>
        <dbReference type="ChEBI" id="CHEBI:18248"/>
    </ligandPart>
</feature>
<dbReference type="EMBL" id="CAJNOC010000081">
    <property type="protein sequence ID" value="CAF0713226.1"/>
    <property type="molecule type" value="Genomic_DNA"/>
</dbReference>
<dbReference type="PANTHER" id="PTHR24293:SF0">
    <property type="entry name" value="CYP46A1 PROTEIN-RELATED"/>
    <property type="match status" value="1"/>
</dbReference>
<dbReference type="GO" id="GO:0006707">
    <property type="term" value="P:cholesterol catabolic process"/>
    <property type="evidence" value="ECO:0007669"/>
    <property type="project" value="InterPro"/>
</dbReference>
<comment type="cofactor">
    <cofactor evidence="2">
        <name>heme</name>
        <dbReference type="ChEBI" id="CHEBI:30413"/>
    </cofactor>
</comment>
<keyword evidence="3" id="KW-0503">Monooxygenase</keyword>
<accession>A0A813M5V6</accession>
<comment type="similarity">
    <text evidence="1 3">Belongs to the cytochrome P450 family.</text>
</comment>
<dbReference type="GO" id="GO:0020037">
    <property type="term" value="F:heme binding"/>
    <property type="evidence" value="ECO:0007669"/>
    <property type="project" value="InterPro"/>
</dbReference>
<keyword evidence="2 3" id="KW-0479">Metal-binding</keyword>
<sequence>MIKRIFLSLSSVLIGLFTLKTIKIYLIRRRYKHLPGPKTNGIIGFYFGQYFEIVNHVSNQNLQHELHLKWSKLYGSIFKYQVLDRMTVIISNEETVKATLIDEDIPKKPIAAFPLGERFLGFGLLTETDKSKWRHRRQILNHVFKKDILLGNLNEFNSKGDILIEHLKNLCLSNGSSSSLQLFYELNRLTLDIIAKVAFDLDTNCLKKSESKLNLYITKGLEATTLEIIDPLCKFKPNKWSSITNLKESMRKLRKFSIESLTIKLNELKDTQFLGKNVLSFLIQNAKTEEDFDFERLVDDFVTFFIGGQETTANALAFCFLELGQNPEVLKKLREEIDSVLGSKKYINNDDLSKLEYTSAVFKESLRKWPPVASFSRILDEDIELLGYKIPKNTFFLMPVYVMARSEKYFPEPEEFKPERFLKNDPFSSQNRISSYTYMPFSIGPRNCIGQNFAKIEGKLILAKIIQNFDFELDPNQSFKVVQHATLRPIDGVKIFLKPRQ</sequence>
<dbReference type="InterPro" id="IPR001128">
    <property type="entry name" value="Cyt_P450"/>
</dbReference>
<gene>
    <name evidence="4" type="ORF">OXX778_LOCUS1312</name>
</gene>
<keyword evidence="2 3" id="KW-0408">Iron</keyword>
<dbReference type="InterPro" id="IPR002401">
    <property type="entry name" value="Cyt_P450_E_grp-I"/>
</dbReference>
<organism evidence="4 5">
    <name type="scientific">Brachionus calyciflorus</name>
    <dbReference type="NCBI Taxonomy" id="104777"/>
    <lineage>
        <taxon>Eukaryota</taxon>
        <taxon>Metazoa</taxon>
        <taxon>Spiralia</taxon>
        <taxon>Gnathifera</taxon>
        <taxon>Rotifera</taxon>
        <taxon>Eurotatoria</taxon>
        <taxon>Monogononta</taxon>
        <taxon>Pseudotrocha</taxon>
        <taxon>Ploima</taxon>
        <taxon>Brachionidae</taxon>
        <taxon>Brachionus</taxon>
    </lineage>
</organism>